<protein>
    <submittedName>
        <fullName evidence="3">Uncharacterized protein LOC106160570</fullName>
    </submittedName>
</protein>
<dbReference type="KEGG" id="lak:106160570"/>
<evidence type="ECO:0000313" key="3">
    <source>
        <dbReference type="RefSeq" id="XP_013392664.1"/>
    </source>
</evidence>
<dbReference type="InterPro" id="IPR035969">
    <property type="entry name" value="Rab-GAP_TBC_sf"/>
</dbReference>
<accession>A0A1S3I5L7</accession>
<feature type="compositionally biased region" description="Basic and acidic residues" evidence="1">
    <location>
        <begin position="112"/>
        <end position="125"/>
    </location>
</feature>
<reference evidence="3" key="1">
    <citation type="submission" date="2025-08" db="UniProtKB">
        <authorList>
            <consortium name="RefSeq"/>
        </authorList>
    </citation>
    <scope>IDENTIFICATION</scope>
    <source>
        <tissue evidence="3">Gonads</tissue>
    </source>
</reference>
<gene>
    <name evidence="3" type="primary">LOC106160570</name>
</gene>
<keyword evidence="2" id="KW-1185">Reference proteome</keyword>
<dbReference type="STRING" id="7574.A0A1S3I5L7"/>
<dbReference type="GeneID" id="106160570"/>
<dbReference type="InParanoid" id="A0A1S3I5L7"/>
<dbReference type="Proteomes" id="UP000085678">
    <property type="component" value="Unplaced"/>
</dbReference>
<feature type="compositionally biased region" description="Low complexity" evidence="1">
    <location>
        <begin position="857"/>
        <end position="873"/>
    </location>
</feature>
<dbReference type="SUPFAM" id="SSF47923">
    <property type="entry name" value="Ypt/Rab-GAP domain of gyp1p"/>
    <property type="match status" value="2"/>
</dbReference>
<organism evidence="2 3">
    <name type="scientific">Lingula anatina</name>
    <name type="common">Brachiopod</name>
    <name type="synonym">Lingula unguis</name>
    <dbReference type="NCBI Taxonomy" id="7574"/>
    <lineage>
        <taxon>Eukaryota</taxon>
        <taxon>Metazoa</taxon>
        <taxon>Spiralia</taxon>
        <taxon>Lophotrochozoa</taxon>
        <taxon>Brachiopoda</taxon>
        <taxon>Linguliformea</taxon>
        <taxon>Lingulata</taxon>
        <taxon>Lingulida</taxon>
        <taxon>Linguloidea</taxon>
        <taxon>Lingulidae</taxon>
        <taxon>Lingula</taxon>
    </lineage>
</organism>
<evidence type="ECO:0000313" key="2">
    <source>
        <dbReference type="Proteomes" id="UP000085678"/>
    </source>
</evidence>
<dbReference type="Gene3D" id="1.10.472.80">
    <property type="entry name" value="Ypt/Rab-GAP domain of gyp1p, domain 3"/>
    <property type="match status" value="2"/>
</dbReference>
<dbReference type="OrthoDB" id="70142at2759"/>
<sequence length="1642" mass="186140">MYAKSEARDTGKPFGLQWMDSSYQETLLTNSPWMKVEELLNKGLADKILRQIDHADRREMIFQLLGPEFVQKHFSDYEQDAAVLDPPAMSKHERDKLQKEAQSWLQNQLKKTASETRCHRPRAGEEAEEEPCPEMIEFLTHTYQLFSKGLEREMYLQEKELTQKKLDDLTQKKAQAPANTLPSKVSSLFHPLSANSDSTIHSEKPSTSNIKANLHKVSGEPPTFWGPQSDLMGTALIATLKRDPRRFEEVSRRLHGRQLPGGLRCYMWIDVLFRAERQKMKDLNVEKIVRERFGKAVARGVGELRIKRATHSPINGLIENAVIEIYETTPSMMPFNYELHLKESARSLNVLYVYDRRYEPYLVHWLFPMQIAFREQNHQVLAEHIYELAMYLDLFSQSCFPKWPEVFAVAEKVMDALLNVDAELHDHLRTVAFKNVKVNPKEFLVQLLHLEQTKAKELAAATPRSGNQSQASKDLLADPLIFLRKWIGEGFVSVLDTQAVLLIWDQCFMQGWGSSVLHDVCLALLLLLKHKFMEATDYHSMKKVEKGKMILLFRNVEKIVRERFGKAVARGVGELRIKRATHSPINGLIENAVIEIYETTPSMMPFNYELHLKESARSLNVLYVYDRRYEPYLVHWLFPMQIAFREQNHQVLAEHIYELAMYLDLFSQSCFPKWPEVFAVAEKVMDALLNVDAELHDHLRTVAFKNVKVNPKEFLVQLLHLEQTKAKELAAATPRSGNQSQASKDLLADPLIFLRKWIGEGFVSVLDTQAVLLIWDQCFMQGWGSSVLHDVCLALLLLLKHKFMEATDYHSMKKVFLKEPCKLYTVDIQRAWIHLQNGGNAEDVPYMNRQRPQSPGPVVKSAPSRVVRSPSPSTTSVVPLPPVGIKHIRIKLIFSADVQDRVEWLADFDPSAIKVLAGVFFGTIRISARWSRTLPTCRGVTADKYGSKVYTIDLLQEKFEFVDMDATNLDVEREMGGFPYAVVRVEYDAPGSSNGNSRVSLGWSRIPLFQHSSQDSQSLPHLWELLEGEYSYTLYSGPVSESILNGQPRTPLPSHQDLLADNCELSAMVYDPTMAVDTPASKTGTPITREPTPPGFQPWVPFNPHAAEIDPAPTGLNEPFTLFIDGVNFIPDNATIIKVTGRVLKTGNVTNIPDILAFPALTSPARCPKFKFGLHVNENGDEIDPGVVALLRVYTVDTVTGELVVIGSCLVGIFDDQSQLLVGGQQLRLRSGMPDLRSGLAGLKVTDLDNAPCVPGASLLIRILPGLQDDSDAPDYQTGYYRSESCEPYMSEERIFDSYMKDKSFDRNVNDIARLLLEKEEDELEDNSTRSLSEWIESRLDNKVHLPPKQPANSLDLMRCVKYRINVGLSVRVSQAFGLPEGLFVECFGLVVPGATTKDMEPTEEGFGHPNYKFVTLTHDYDSLQKAPIWLDEPKVVHPYYDPNAILLLQVFTMNAVYKPTADHKSPGQVVDKSGGQLSLDSVLGWSVVQLFEGGSVLCGEHHVPLFKGKPPQDLLTLFEDSPVEEVLKQQKWNNSNKYQSSQLVIRMWDAHYDITEHPPVSLHENLLEAVGNIEAYQKVADDKRGKMISQMVVDSLERKYKKLGTNSSVYDTERQFFEQVMNETFYNLIENTLMGAGYGPL</sequence>
<feature type="region of interest" description="Disordered" evidence="1">
    <location>
        <begin position="850"/>
        <end position="873"/>
    </location>
</feature>
<name>A0A1S3I5L7_LINAN</name>
<feature type="region of interest" description="Disordered" evidence="1">
    <location>
        <begin position="108"/>
        <end position="130"/>
    </location>
</feature>
<proteinExistence type="predicted"/>
<evidence type="ECO:0000256" key="1">
    <source>
        <dbReference type="SAM" id="MobiDB-lite"/>
    </source>
</evidence>
<dbReference type="RefSeq" id="XP_013392664.1">
    <property type="nucleotide sequence ID" value="XM_013537210.1"/>
</dbReference>